<protein>
    <submittedName>
        <fullName evidence="1">Uncharacterized protein</fullName>
    </submittedName>
</protein>
<comment type="caution">
    <text evidence="1">The sequence shown here is derived from an EMBL/GenBank/DDBJ whole genome shotgun (WGS) entry which is preliminary data.</text>
</comment>
<dbReference type="EMBL" id="AWVF01000082">
    <property type="protein sequence ID" value="ERJ96960.1"/>
    <property type="molecule type" value="Genomic_DNA"/>
</dbReference>
<dbReference type="HOGENOM" id="CLU_3204859_0_0_9"/>
<dbReference type="AlphaFoldDB" id="U2KXX3"/>
<proteinExistence type="predicted"/>
<evidence type="ECO:0000313" key="1">
    <source>
        <dbReference type="EMBL" id="ERJ96960.1"/>
    </source>
</evidence>
<dbReference type="PATRIC" id="fig|411473.3.peg.522"/>
<accession>U2KXX3</accession>
<sequence length="45" mass="4966">MCGIDVKIQKDTASTAYGADYAFYRQHERKKCHTSAVSQGIVLSS</sequence>
<dbReference type="STRING" id="411473.RUMCAL_00663"/>
<dbReference type="Proteomes" id="UP000016662">
    <property type="component" value="Unassembled WGS sequence"/>
</dbReference>
<keyword evidence="2" id="KW-1185">Reference proteome</keyword>
<organism evidence="1 2">
    <name type="scientific">Ruminococcus callidus ATCC 27760</name>
    <dbReference type="NCBI Taxonomy" id="411473"/>
    <lineage>
        <taxon>Bacteria</taxon>
        <taxon>Bacillati</taxon>
        <taxon>Bacillota</taxon>
        <taxon>Clostridia</taxon>
        <taxon>Eubacteriales</taxon>
        <taxon>Oscillospiraceae</taxon>
        <taxon>Ruminococcus</taxon>
    </lineage>
</organism>
<evidence type="ECO:0000313" key="2">
    <source>
        <dbReference type="Proteomes" id="UP000016662"/>
    </source>
</evidence>
<reference evidence="1 2" key="1">
    <citation type="submission" date="2013-07" db="EMBL/GenBank/DDBJ databases">
        <authorList>
            <person name="Weinstock G."/>
            <person name="Sodergren E."/>
            <person name="Wylie T."/>
            <person name="Fulton L."/>
            <person name="Fulton R."/>
            <person name="Fronick C."/>
            <person name="O'Laughlin M."/>
            <person name="Godfrey J."/>
            <person name="Miner T."/>
            <person name="Herter B."/>
            <person name="Appelbaum E."/>
            <person name="Cordes M."/>
            <person name="Lek S."/>
            <person name="Wollam A."/>
            <person name="Pepin K.H."/>
            <person name="Palsikar V.B."/>
            <person name="Mitreva M."/>
            <person name="Wilson R.K."/>
        </authorList>
    </citation>
    <scope>NUCLEOTIDE SEQUENCE [LARGE SCALE GENOMIC DNA]</scope>
    <source>
        <strain evidence="1 2">ATCC 27760</strain>
    </source>
</reference>
<name>U2KXX3_9FIRM</name>
<gene>
    <name evidence="1" type="ORF">RUMCAL_00663</name>
</gene>